<name>A0A7D9HSY8_PARCT</name>
<accession>A0A7D9HSY8</accession>
<dbReference type="InterPro" id="IPR043502">
    <property type="entry name" value="DNA/RNA_pol_sf"/>
</dbReference>
<dbReference type="EMBL" id="CACRXK020002140">
    <property type="protein sequence ID" value="CAB3992870.1"/>
    <property type="molecule type" value="Genomic_DNA"/>
</dbReference>
<keyword evidence="3" id="KW-1185">Reference proteome</keyword>
<sequence length="1746" mass="197765">MSFQKKEDWRLYKSSRNVANTALRSAKRDYYANKFTNNKQNPKYAWRTINDILGRNRKQTTINEIKLPGKTVTSTDELVDIFNDHFSNIGPKLAESIPNDNDVSFRDFITQQKSKTKNSFSFRPVSVTLVYTLLVNLSTTKATGMDKISAKILQVAAPVIAPSLTEIFNMSIDSDQFPSDWKAARVIPLFKKGQRSMLDNYRPISILPVVSKLMERIMYDQMYEYLNQNNLFSKHQFGFRPYHSTTTTLLDCTNEWYTNMDRGLYNLVVFLDLKKAFDTVDHEILLSKFEMYGFQTKALNLLRCYLTHRTQSCQLASILSVEKEIICGIPQGSILGPLLFIMYINDLPSCLERTTPRMFADDTNLTAVGRTISEAEERASVDMRNVQKWLCANKLSLSIAKTEYVLIGTRHKISNIDTHQGVKINNQLIKKDEIPLSICPTGTRKKSSVNLDECILCQTKISSEYLSGGETGRARIVALAKEDKGGDNRANRVLELTVQEQELIKYHSSSCYRRFQRDMEKKRKKSDPVTQSETREPTSMDSSTSDERRSKRFKSSSVINICVICGSDCKTVKQKKIHKLLRVCEKPRAQKLLNAAKFFKDRVYTATAAMHEPEDVNFAADIYYHGCCCKDYFNKYNADIEEILKSLEEEDSMIAGDESFKEQFLALGLDFTTTACSLTSIRERLNEHLPVPVSNRAVKHLIIELYGDTVCFTYPSNKRISQMFFSVKSNPASLLESMRRVSPVQQVATELAQELKDYKFGLERSFCEPRDLKLSTDVLLKNPPAKWEEFCSFLFKSNLICQVKRDVVFQILHYIMSGGKEPTPFHVMVAEGVHSLTRSKELLTALNRHGICVSYNTVKRIDVDIAEQIIFTAGDNRIPLPPVLESSSPLNAAMDNFDRNESTLAGTGSTHDTILVLFQNVPINKENPSDESDISTRPFSAQSRTTVKLRSKVRCQQLIRMGAMKERGEIDENFEVSESVFNPYSTFAERNDPSTSETPTTGASSTTESSVTCDDLNTSATILEPSVEATGEMPNVNVIGTSTVTGTSTDSSSSTTDPVSSISLCKQSMKSIRLDYFLWLVNRLNGKAVELGYVVPGFTALRSSIVNLNFHATTKILTPILPYPATTYDAILTTMINFQDALKQKGDSYGGLWADESVYRIAKEIQLLKPELFNNIFLGLGGFHMEKIVFACLGAYLEPSGIFSVLVETECYGPDTINSVISGSHYSRARTAHSMIHEVLMSMMFEEFMAENPEKEMEVEGFVIDCQSINFSGEVWNATKERVEATEEDFELYLQDMPSKSKSFAFWNTCVSDLYPIARDLTNSMRSGDWTLYLSAVERATSLFCFFGRTNYCRWTPMFLQDCYQLKDKFPLLYKSYMDGGFVMNGNRKGSGVPFDQALEQCYNRPAKVSGGIIGVTRKKDAVALWDIIKHKKDQYVHLLKMQEDVEGELSLHHDFNQNQDTLKNVVTGEIITEVNVDMLLCCIKEGTDAYANFVKDRLRSKTTSIHSTISRIKLKTSKKTSRLTSKLDIKEETIKALMYVEYARHRGFTVEKLLVHEITSSAFFLVDKDGFLRKSTKSQLGSELLKLCPQINPKDQEKTPSTNAYIIDFMALVRKVPLKKLEPPVKTFHDLAVALTAMITNTACNCEEIHIVFDTYKEDSIKNVERKRRGKTKQMVVLDVISPNQKVPVVLENFWASSVSKTAFQAFYVEWLTTNYQGNKVLYLGISPKAWRVSSGRASPFPRLD</sequence>
<reference evidence="2" key="1">
    <citation type="submission" date="2020-04" db="EMBL/GenBank/DDBJ databases">
        <authorList>
            <person name="Alioto T."/>
            <person name="Alioto T."/>
            <person name="Gomez Garrido J."/>
        </authorList>
    </citation>
    <scope>NUCLEOTIDE SEQUENCE</scope>
    <source>
        <strain evidence="2">A484AB</strain>
    </source>
</reference>
<evidence type="ECO:0000313" key="2">
    <source>
        <dbReference type="EMBL" id="CAB3992870.1"/>
    </source>
</evidence>
<dbReference type="CDD" id="cd01650">
    <property type="entry name" value="RT_nLTR_like"/>
    <property type="match status" value="1"/>
</dbReference>
<dbReference type="PANTHER" id="PTHR47018">
    <property type="entry name" value="CXC DOMAIN-CONTAINING PROTEIN-RELATED"/>
    <property type="match status" value="1"/>
</dbReference>
<dbReference type="OrthoDB" id="7699940at2759"/>
<feature type="region of interest" description="Disordered" evidence="1">
    <location>
        <begin position="985"/>
        <end position="1015"/>
    </location>
</feature>
<proteinExistence type="predicted"/>
<dbReference type="InterPro" id="IPR000477">
    <property type="entry name" value="RT_dom"/>
</dbReference>
<protein>
    <submittedName>
        <fullName evidence="2">Uncharacterized protein</fullName>
    </submittedName>
</protein>
<dbReference type="PROSITE" id="PS50878">
    <property type="entry name" value="RT_POL"/>
    <property type="match status" value="1"/>
</dbReference>
<dbReference type="Pfam" id="PF00078">
    <property type="entry name" value="RVT_1"/>
    <property type="match status" value="1"/>
</dbReference>
<feature type="region of interest" description="Disordered" evidence="1">
    <location>
        <begin position="517"/>
        <end position="551"/>
    </location>
</feature>
<evidence type="ECO:0000313" key="3">
    <source>
        <dbReference type="Proteomes" id="UP001152795"/>
    </source>
</evidence>
<dbReference type="Proteomes" id="UP001152795">
    <property type="component" value="Unassembled WGS sequence"/>
</dbReference>
<feature type="compositionally biased region" description="Polar residues" evidence="1">
    <location>
        <begin position="993"/>
        <end position="1015"/>
    </location>
</feature>
<dbReference type="SUPFAM" id="SSF56672">
    <property type="entry name" value="DNA/RNA polymerases"/>
    <property type="match status" value="1"/>
</dbReference>
<dbReference type="PANTHER" id="PTHR47018:SF3">
    <property type="entry name" value="MYCBP-ASSOCIATED PROTEIN"/>
    <property type="match status" value="1"/>
</dbReference>
<gene>
    <name evidence="2" type="ORF">PACLA_8A014704</name>
</gene>
<organism evidence="2 3">
    <name type="scientific">Paramuricea clavata</name>
    <name type="common">Red gorgonian</name>
    <name type="synonym">Violescent sea-whip</name>
    <dbReference type="NCBI Taxonomy" id="317549"/>
    <lineage>
        <taxon>Eukaryota</taxon>
        <taxon>Metazoa</taxon>
        <taxon>Cnidaria</taxon>
        <taxon>Anthozoa</taxon>
        <taxon>Octocorallia</taxon>
        <taxon>Malacalcyonacea</taxon>
        <taxon>Plexauridae</taxon>
        <taxon>Paramuricea</taxon>
    </lineage>
</organism>
<comment type="caution">
    <text evidence="2">The sequence shown here is derived from an EMBL/GenBank/DDBJ whole genome shotgun (WGS) entry which is preliminary data.</text>
</comment>
<evidence type="ECO:0000256" key="1">
    <source>
        <dbReference type="SAM" id="MobiDB-lite"/>
    </source>
</evidence>